<dbReference type="AlphaFoldDB" id="A0A517Y0R5"/>
<dbReference type="KEGG" id="uli:ETAA1_53580"/>
<dbReference type="Pfam" id="PF00248">
    <property type="entry name" value="Aldo_ket_red"/>
    <property type="match status" value="1"/>
</dbReference>
<dbReference type="PANTHER" id="PTHR43312:SF1">
    <property type="entry name" value="NADP-DEPENDENT OXIDOREDUCTASE DOMAIN-CONTAINING PROTEIN"/>
    <property type="match status" value="1"/>
</dbReference>
<accession>A0A517Y0R5</accession>
<keyword evidence="2" id="KW-0560">Oxidoreductase</keyword>
<dbReference type="GO" id="GO:0016491">
    <property type="term" value="F:oxidoreductase activity"/>
    <property type="evidence" value="ECO:0007669"/>
    <property type="project" value="UniProtKB-KW"/>
</dbReference>
<reference evidence="2 3" key="1">
    <citation type="submission" date="2019-02" db="EMBL/GenBank/DDBJ databases">
        <title>Deep-cultivation of Planctomycetes and their phenomic and genomic characterization uncovers novel biology.</title>
        <authorList>
            <person name="Wiegand S."/>
            <person name="Jogler M."/>
            <person name="Boedeker C."/>
            <person name="Pinto D."/>
            <person name="Vollmers J."/>
            <person name="Rivas-Marin E."/>
            <person name="Kohn T."/>
            <person name="Peeters S.H."/>
            <person name="Heuer A."/>
            <person name="Rast P."/>
            <person name="Oberbeckmann S."/>
            <person name="Bunk B."/>
            <person name="Jeske O."/>
            <person name="Meyerdierks A."/>
            <person name="Storesund J.E."/>
            <person name="Kallscheuer N."/>
            <person name="Luecker S."/>
            <person name="Lage O.M."/>
            <person name="Pohl T."/>
            <person name="Merkel B.J."/>
            <person name="Hornburger P."/>
            <person name="Mueller R.-W."/>
            <person name="Bruemmer F."/>
            <person name="Labrenz M."/>
            <person name="Spormann A.M."/>
            <person name="Op den Camp H."/>
            <person name="Overmann J."/>
            <person name="Amann R."/>
            <person name="Jetten M.S.M."/>
            <person name="Mascher T."/>
            <person name="Medema M.H."/>
            <person name="Devos D.P."/>
            <person name="Kaster A.-K."/>
            <person name="Ovreas L."/>
            <person name="Rohde M."/>
            <person name="Galperin M.Y."/>
            <person name="Jogler C."/>
        </authorList>
    </citation>
    <scope>NUCLEOTIDE SEQUENCE [LARGE SCALE GENOMIC DNA]</scope>
    <source>
        <strain evidence="2 3">ETA_A1</strain>
    </source>
</reference>
<proteinExistence type="predicted"/>
<dbReference type="Gene3D" id="3.20.20.100">
    <property type="entry name" value="NADP-dependent oxidoreductase domain"/>
    <property type="match status" value="1"/>
</dbReference>
<sequence length="343" mass="37529">MADLPADETRRDFLQAGVAATAAAAALAADAAGQPATATGLPTRPLGRTGVNVSILALGGWHVGDVKDQNEAIRIMHTALGEGLTFFDNCWDYHDGGAEEIMGRALAADGGKWRKACFLMTKVCARDARAVRSQVEDSLRRLRTETIDLMQMHEINFDNDPEWVVEQGGLEELLKIQKEGKVRFVGFTGHKSPHIHLKMMPVHTWQTVQMPINVCDQFYRSFAKDVIPAATKIGAGVIGMKSLGGGSKEGGGGKIVKDKVATVEECIRFALSQPIASLVTGIDSMEVLRQNLRIAREYRPFEPAELTALLAKVRPQAGDGRHERFKSTIDFEGPYHRRQHGFA</sequence>
<keyword evidence="3" id="KW-1185">Reference proteome</keyword>
<dbReference type="OrthoDB" id="9773828at2"/>
<dbReference type="RefSeq" id="WP_145243566.1">
    <property type="nucleotide sequence ID" value="NZ_CP036273.1"/>
</dbReference>
<evidence type="ECO:0000313" key="2">
    <source>
        <dbReference type="EMBL" id="QDU23359.1"/>
    </source>
</evidence>
<dbReference type="InterPro" id="IPR053135">
    <property type="entry name" value="AKR2_Oxidoreductase"/>
</dbReference>
<organism evidence="2 3">
    <name type="scientific">Urbifossiella limnaea</name>
    <dbReference type="NCBI Taxonomy" id="2528023"/>
    <lineage>
        <taxon>Bacteria</taxon>
        <taxon>Pseudomonadati</taxon>
        <taxon>Planctomycetota</taxon>
        <taxon>Planctomycetia</taxon>
        <taxon>Gemmatales</taxon>
        <taxon>Gemmataceae</taxon>
        <taxon>Urbifossiella</taxon>
    </lineage>
</organism>
<dbReference type="Proteomes" id="UP000319576">
    <property type="component" value="Chromosome"/>
</dbReference>
<dbReference type="SUPFAM" id="SSF51430">
    <property type="entry name" value="NAD(P)-linked oxidoreductase"/>
    <property type="match status" value="1"/>
</dbReference>
<dbReference type="PANTHER" id="PTHR43312">
    <property type="entry name" value="D-THREO-ALDOSE 1-DEHYDROGENASE"/>
    <property type="match status" value="1"/>
</dbReference>
<evidence type="ECO:0000259" key="1">
    <source>
        <dbReference type="Pfam" id="PF00248"/>
    </source>
</evidence>
<dbReference type="InterPro" id="IPR023210">
    <property type="entry name" value="NADP_OxRdtase_dom"/>
</dbReference>
<dbReference type="InterPro" id="IPR006311">
    <property type="entry name" value="TAT_signal"/>
</dbReference>
<dbReference type="CDD" id="cd19100">
    <property type="entry name" value="AKR_unchar"/>
    <property type="match status" value="1"/>
</dbReference>
<feature type="domain" description="NADP-dependent oxidoreductase" evidence="1">
    <location>
        <begin position="56"/>
        <end position="247"/>
    </location>
</feature>
<dbReference type="PROSITE" id="PS51318">
    <property type="entry name" value="TAT"/>
    <property type="match status" value="1"/>
</dbReference>
<protein>
    <submittedName>
        <fullName evidence="2">General stress protein 69</fullName>
        <ecNumber evidence="2">1.1.1.-</ecNumber>
    </submittedName>
</protein>
<name>A0A517Y0R5_9BACT</name>
<evidence type="ECO:0000313" key="3">
    <source>
        <dbReference type="Proteomes" id="UP000319576"/>
    </source>
</evidence>
<gene>
    <name evidence="2" type="primary">yhdN_4</name>
    <name evidence="2" type="ORF">ETAA1_53580</name>
</gene>
<dbReference type="EC" id="1.1.1.-" evidence="2"/>
<dbReference type="InterPro" id="IPR036812">
    <property type="entry name" value="NAD(P)_OxRdtase_dom_sf"/>
</dbReference>
<dbReference type="EMBL" id="CP036273">
    <property type="protein sequence ID" value="QDU23359.1"/>
    <property type="molecule type" value="Genomic_DNA"/>
</dbReference>